<reference evidence="2 3" key="1">
    <citation type="submission" date="2019-03" db="EMBL/GenBank/DDBJ databases">
        <title>Algoriphagus sp. nov, a new strain isolated from root system soil of mangrove plant Kandelia.</title>
        <authorList>
            <person name="Yin Q."/>
            <person name="Wang K."/>
            <person name="Song Z."/>
        </authorList>
    </citation>
    <scope>NUCLEOTIDE SEQUENCE [LARGE SCALE GENOMIC DNA]</scope>
    <source>
        <strain evidence="2 3">XY-J91</strain>
    </source>
</reference>
<dbReference type="RefSeq" id="WP_161971795.1">
    <property type="nucleotide sequence ID" value="NZ_SPSB01000003.1"/>
</dbReference>
<dbReference type="EMBL" id="SPSB01000003">
    <property type="protein sequence ID" value="TFV94477.1"/>
    <property type="molecule type" value="Genomic_DNA"/>
</dbReference>
<dbReference type="AlphaFoldDB" id="A0A4Y9QQK9"/>
<dbReference type="InterPro" id="IPR054427">
    <property type="entry name" value="S1CSD-TOTE-2"/>
</dbReference>
<dbReference type="OrthoDB" id="6196244at2"/>
<dbReference type="Pfam" id="PF22707">
    <property type="entry name" value="S1CSD-TOTE-2"/>
    <property type="match status" value="1"/>
</dbReference>
<feature type="domain" description="TOTE conflict systems S1/CSD-like" evidence="1">
    <location>
        <begin position="452"/>
        <end position="511"/>
    </location>
</feature>
<sequence length="515" mass="60444">MTRNQLYLNPADIWAKRNHSWSIYYLIKKHIKAGQTAQAKHYLEEFSALQMPDEEKLLHERMKYFFKVLEQGYLRIKQLIAEEKFEEAFHLELKKENADLEQLSWIVYYLLRSFNKTGKPSPTKTMELLQKLMQHYTPSKRLVNKLILQELIKTPADFWVGQKQSYSLEKVGLFDILEEDDFQKQEWEGKKLISLAERLHITYSKALLREKVAEEKILAYIRGIVEPTLEKYPAMIYVPYFKAKLLLGIGDRASGISAFLPFAKKKAGEFWVWQVFAEVYEDDPKLYFSCLCKAMTCKTKPEFLSNIQEKLISHFIKTGKYDQAKSELDKLMKLRERQRWGIKTIHRQYLDSNWYNRAENHPTNYRDHVAKAEALIGITPYESLLVIVHHVNREKKVFGFLIEENKSGFGKYLKEPIPNRIYRLEGNFGKGDFFNVKKQKEVEGNSHPLLRLVEGKVIKKVHQAFAFVDGNFIPPELVKKNRLMTNENVKGTALLAPLKGKKEWAWKVISIQKNA</sequence>
<proteinExistence type="predicted"/>
<evidence type="ECO:0000259" key="1">
    <source>
        <dbReference type="Pfam" id="PF22707"/>
    </source>
</evidence>
<comment type="caution">
    <text evidence="2">The sequence shown here is derived from an EMBL/GenBank/DDBJ whole genome shotgun (WGS) entry which is preliminary data.</text>
</comment>
<name>A0A4Y9QQK9_9BACT</name>
<organism evidence="2 3">
    <name type="scientific">Algoriphagus kandeliae</name>
    <dbReference type="NCBI Taxonomy" id="2562278"/>
    <lineage>
        <taxon>Bacteria</taxon>
        <taxon>Pseudomonadati</taxon>
        <taxon>Bacteroidota</taxon>
        <taxon>Cytophagia</taxon>
        <taxon>Cytophagales</taxon>
        <taxon>Cyclobacteriaceae</taxon>
        <taxon>Algoriphagus</taxon>
    </lineage>
</organism>
<accession>A0A4Y9QQK9</accession>
<keyword evidence="3" id="KW-1185">Reference proteome</keyword>
<dbReference type="InterPro" id="IPR054283">
    <property type="entry name" value="DUF7017"/>
</dbReference>
<protein>
    <recommendedName>
        <fullName evidence="1">TOTE conflict systems S1/CSD-like domain-containing protein</fullName>
    </recommendedName>
</protein>
<gene>
    <name evidence="2" type="ORF">E4S40_10675</name>
</gene>
<dbReference type="Pfam" id="PF22860">
    <property type="entry name" value="DUF7017"/>
    <property type="match status" value="1"/>
</dbReference>
<dbReference type="Proteomes" id="UP000297647">
    <property type="component" value="Unassembled WGS sequence"/>
</dbReference>
<evidence type="ECO:0000313" key="3">
    <source>
        <dbReference type="Proteomes" id="UP000297647"/>
    </source>
</evidence>
<evidence type="ECO:0000313" key="2">
    <source>
        <dbReference type="EMBL" id="TFV94477.1"/>
    </source>
</evidence>